<dbReference type="RefSeq" id="WP_084283418.1">
    <property type="nucleotide sequence ID" value="NZ_FWXJ01000006.1"/>
</dbReference>
<evidence type="ECO:0000313" key="4">
    <source>
        <dbReference type="Proteomes" id="UP000192708"/>
    </source>
</evidence>
<dbReference type="Pfam" id="PF18921">
    <property type="entry name" value="Cyanophycin_syn"/>
    <property type="match status" value="1"/>
</dbReference>
<gene>
    <name evidence="3" type="ORF">SAMN06296008_10686</name>
</gene>
<feature type="domain" description="ATP-grasp" evidence="2">
    <location>
        <begin position="227"/>
        <end position="476"/>
    </location>
</feature>
<dbReference type="Gene3D" id="3.40.1190.10">
    <property type="entry name" value="Mur-like, catalytic domain"/>
    <property type="match status" value="1"/>
</dbReference>
<dbReference type="EMBL" id="FWXJ01000006">
    <property type="protein sequence ID" value="SMC50833.1"/>
    <property type="molecule type" value="Genomic_DNA"/>
</dbReference>
<dbReference type="GO" id="GO:0018169">
    <property type="term" value="F:ribosomal S6-glutamic acid ligase activity"/>
    <property type="evidence" value="ECO:0007669"/>
    <property type="project" value="TreeGrafter"/>
</dbReference>
<sequence length="727" mass="79744">MPQLLDKTIEILQIKHIRGPNMWCWVEVLEAWIDIGELEDYPSDKIPGFYDRLVQKLPSLIEHRCSYEERGGFLKRVEEGTWPVHIMEHLTLELQSLAGFAGGFGRARETTDRGIYKLIVASPHEAVTRKAIEYARQLLLSLIQDQTFDLDACVEDLKELIDDLCLGPSTRAIVNAGVQQLIPSIRLSSGNLVQLGYGALQKRIWTAETAQTGAIAETISRDKDLTKSLLSMVGVPIPEGELVDSPEHAWEVAQSIGLPVVVKPQDGNHGRGVFTNLQTEQEITAAYKIAVEEGSGVLVEKFIEGDEHRLLVVGNHLVAAAKGEECKVMGDGVHTILELIELQINSDPRRGSSEDFPLNPVRIDSIAHLELQSQGFEPDSIPPQGKAVLIQRNGNVAFDVTDLVHPSVAKQVVLAAKVVGLDIAGVDLVAKDISKPMEEQGAAIVEVNAGPGLLMHIKPAKGKPREVGRAIIEHLFPNNAVGRIPVLGVSGSSSAKEVADICAYLLKLANYYVGLSTQQGLYFNQHSIQRMNSSEWDSGRRTLMNPMVTAAVIQATPKGIINEGLPYDLCQVGVVTSVDLQQTFPEDSIVEERQLFAVHRTQIDALIPEKGIGILNADEAIAAEIAEINPGKEIIFFSLQEENSIIQKHLAENKKAITTTADAIHLYEGEKLFYTIPLVDIAYIQVQRSNKKMLELMASIAALWAMEIPLETIEAGLEAYSLETSEV</sequence>
<keyword evidence="1" id="KW-0547">Nucleotide-binding</keyword>
<dbReference type="InterPro" id="IPR011761">
    <property type="entry name" value="ATP-grasp"/>
</dbReference>
<dbReference type="PANTHER" id="PTHR21621">
    <property type="entry name" value="RIBOSOMAL PROTEIN S6 MODIFICATION PROTEIN"/>
    <property type="match status" value="1"/>
</dbReference>
<dbReference type="GO" id="GO:0005737">
    <property type="term" value="C:cytoplasm"/>
    <property type="evidence" value="ECO:0007669"/>
    <property type="project" value="TreeGrafter"/>
</dbReference>
<name>A0A1W1ZRB0_9BURK</name>
<dbReference type="OrthoDB" id="9803907at2"/>
<dbReference type="InterPro" id="IPR005479">
    <property type="entry name" value="CPAse_ATP-bd"/>
</dbReference>
<dbReference type="SUPFAM" id="SSF53623">
    <property type="entry name" value="MurD-like peptide ligases, catalytic domain"/>
    <property type="match status" value="1"/>
</dbReference>
<evidence type="ECO:0000256" key="1">
    <source>
        <dbReference type="PROSITE-ProRule" id="PRU00409"/>
    </source>
</evidence>
<dbReference type="Pfam" id="PF02786">
    <property type="entry name" value="CPSase_L_D2"/>
    <property type="match status" value="1"/>
</dbReference>
<dbReference type="PROSITE" id="PS50975">
    <property type="entry name" value="ATP_GRASP"/>
    <property type="match status" value="1"/>
</dbReference>
<organism evidence="3 4">
    <name type="scientific">Polynucleobacter kasalickyi</name>
    <dbReference type="NCBI Taxonomy" id="1938817"/>
    <lineage>
        <taxon>Bacteria</taxon>
        <taxon>Pseudomonadati</taxon>
        <taxon>Pseudomonadota</taxon>
        <taxon>Betaproteobacteria</taxon>
        <taxon>Burkholderiales</taxon>
        <taxon>Burkholderiaceae</taxon>
        <taxon>Polynucleobacter</taxon>
    </lineage>
</organism>
<dbReference type="PANTHER" id="PTHR21621:SF0">
    <property type="entry name" value="BETA-CITRYLGLUTAMATE SYNTHASE B-RELATED"/>
    <property type="match status" value="1"/>
</dbReference>
<keyword evidence="4" id="KW-1185">Reference proteome</keyword>
<dbReference type="InterPro" id="IPR036565">
    <property type="entry name" value="Mur-like_cat_sf"/>
</dbReference>
<reference evidence="3 4" key="1">
    <citation type="submission" date="2017-04" db="EMBL/GenBank/DDBJ databases">
        <authorList>
            <person name="Afonso C.L."/>
            <person name="Miller P.J."/>
            <person name="Scott M.A."/>
            <person name="Spackman E."/>
            <person name="Goraichik I."/>
            <person name="Dimitrov K.M."/>
            <person name="Suarez D.L."/>
            <person name="Swayne D.E."/>
        </authorList>
    </citation>
    <scope>NUCLEOTIDE SEQUENCE [LARGE SCALE GENOMIC DNA]</scope>
    <source>
        <strain evidence="3 4">VK13</strain>
    </source>
</reference>
<dbReference type="GO" id="GO:0005524">
    <property type="term" value="F:ATP binding"/>
    <property type="evidence" value="ECO:0007669"/>
    <property type="project" value="UniProtKB-UniRule"/>
</dbReference>
<dbReference type="AlphaFoldDB" id="A0A1W1ZRB0"/>
<accession>A0A1W1ZRB0</accession>
<protein>
    <submittedName>
        <fullName evidence="3">Cyanophycin synthetase</fullName>
    </submittedName>
</protein>
<dbReference type="NCBIfam" id="NF010623">
    <property type="entry name" value="PRK14016.1"/>
    <property type="match status" value="1"/>
</dbReference>
<dbReference type="InterPro" id="IPR044019">
    <property type="entry name" value="Cyanophycin_syn_N"/>
</dbReference>
<keyword evidence="1" id="KW-0067">ATP-binding</keyword>
<dbReference type="InterPro" id="IPR011810">
    <property type="entry name" value="Cya_phycin_syn"/>
</dbReference>
<dbReference type="SUPFAM" id="SSF56059">
    <property type="entry name" value="Glutathione synthetase ATP-binding domain-like"/>
    <property type="match status" value="1"/>
</dbReference>
<dbReference type="NCBIfam" id="TIGR02068">
    <property type="entry name" value="cya_phycin_syn"/>
    <property type="match status" value="1"/>
</dbReference>
<dbReference type="GO" id="GO:0009432">
    <property type="term" value="P:SOS response"/>
    <property type="evidence" value="ECO:0007669"/>
    <property type="project" value="TreeGrafter"/>
</dbReference>
<dbReference type="STRING" id="1938817.SAMN06296008_10686"/>
<dbReference type="GO" id="GO:0046872">
    <property type="term" value="F:metal ion binding"/>
    <property type="evidence" value="ECO:0007669"/>
    <property type="project" value="InterPro"/>
</dbReference>
<dbReference type="Proteomes" id="UP000192708">
    <property type="component" value="Unassembled WGS sequence"/>
</dbReference>
<evidence type="ECO:0000313" key="3">
    <source>
        <dbReference type="EMBL" id="SMC50833.1"/>
    </source>
</evidence>
<evidence type="ECO:0000259" key="2">
    <source>
        <dbReference type="PROSITE" id="PS50975"/>
    </source>
</evidence>
<dbReference type="Gene3D" id="3.30.470.20">
    <property type="entry name" value="ATP-grasp fold, B domain"/>
    <property type="match status" value="2"/>
</dbReference>
<proteinExistence type="predicted"/>